<organism evidence="1 2">
    <name type="scientific">Sulfurimonas gotlandica (strain DSM 19862 / JCM 16533 / GD1)</name>
    <dbReference type="NCBI Taxonomy" id="929558"/>
    <lineage>
        <taxon>Bacteria</taxon>
        <taxon>Pseudomonadati</taxon>
        <taxon>Campylobacterota</taxon>
        <taxon>Epsilonproteobacteria</taxon>
        <taxon>Campylobacterales</taxon>
        <taxon>Sulfurimonadaceae</taxon>
        <taxon>Sulfurimonas</taxon>
    </lineage>
</organism>
<dbReference type="OrthoDB" id="5372957at2"/>
<dbReference type="RefSeq" id="WP_008341330.1">
    <property type="nucleotide sequence ID" value="NZ_AFRZ01000001.1"/>
</dbReference>
<dbReference type="eggNOG" id="ENOG50300JC">
    <property type="taxonomic scope" value="Bacteria"/>
</dbReference>
<evidence type="ECO:0000313" key="2">
    <source>
        <dbReference type="Proteomes" id="UP000006431"/>
    </source>
</evidence>
<protein>
    <submittedName>
        <fullName evidence="1">Uncharacterized protein</fullName>
    </submittedName>
</protein>
<dbReference type="PATRIC" id="fig|929558.5.peg.2112"/>
<dbReference type="Proteomes" id="UP000006431">
    <property type="component" value="Unassembled WGS sequence"/>
</dbReference>
<dbReference type="AlphaFoldDB" id="H1FXE8"/>
<dbReference type="HOGENOM" id="CLU_2036861_0_0_7"/>
<evidence type="ECO:0000313" key="1">
    <source>
        <dbReference type="EMBL" id="EHP30644.1"/>
    </source>
</evidence>
<keyword evidence="2" id="KW-1185">Reference proteome</keyword>
<name>H1FXE8_SULGG</name>
<reference evidence="1 2" key="1">
    <citation type="journal article" date="2012" name="Proc. Natl. Acad. Sci. U.S.A.">
        <title>Genome and physiology of a model Epsilonproteobacterium responsible for sulfide detoxification in marine oxygen depletion zones.</title>
        <authorList>
            <person name="Grote J."/>
            <person name="Schott T."/>
            <person name="Bruckner C.G."/>
            <person name="Glockner F.O."/>
            <person name="Jost G."/>
            <person name="Teeling H."/>
            <person name="Labrenz M."/>
            <person name="Jurgens K."/>
        </authorList>
    </citation>
    <scope>NUCLEOTIDE SEQUENCE [LARGE SCALE GENOMIC DNA]</scope>
    <source>
        <strain evidence="1 2">GD1</strain>
    </source>
</reference>
<sequence length="119" mass="13733">MKYIIDMIDDIRENIQNSNDYIILAMLLKEDENKNYQNAGQKIITSIEIDHDTKKLLLGFIDGDATTKELLESVNALDMKAMMYEVVVKISDKHPLMPVIGFGENHEQKEYTFFVSTLM</sequence>
<comment type="caution">
    <text evidence="1">The sequence shown here is derived from an EMBL/GenBank/DDBJ whole genome shotgun (WGS) entry which is preliminary data.</text>
</comment>
<gene>
    <name evidence="1" type="ORF">SMGD1_2121</name>
</gene>
<accession>H1FXE8</accession>
<proteinExistence type="predicted"/>
<dbReference type="EMBL" id="AFRZ01000001">
    <property type="protein sequence ID" value="EHP30644.1"/>
    <property type="molecule type" value="Genomic_DNA"/>
</dbReference>